<feature type="signal peptide" evidence="1">
    <location>
        <begin position="1"/>
        <end position="17"/>
    </location>
</feature>
<evidence type="ECO:0000313" key="3">
    <source>
        <dbReference type="Proteomes" id="UP000529946"/>
    </source>
</evidence>
<dbReference type="RefSeq" id="WP_246328951.1">
    <property type="nucleotide sequence ID" value="NZ_BAAAER010000003.1"/>
</dbReference>
<evidence type="ECO:0000313" key="2">
    <source>
        <dbReference type="EMBL" id="MBB4084194.1"/>
    </source>
</evidence>
<name>A0A7W6JFH7_9CAUL</name>
<comment type="caution">
    <text evidence="2">The sequence shown here is derived from an EMBL/GenBank/DDBJ whole genome shotgun (WGS) entry which is preliminary data.</text>
</comment>
<gene>
    <name evidence="2" type="ORF">GGR12_003082</name>
</gene>
<accession>A0A7W6JFH7</accession>
<protein>
    <submittedName>
        <fullName evidence="2">Putative hemolysin</fullName>
    </submittedName>
</protein>
<proteinExistence type="predicted"/>
<organism evidence="2 3">
    <name type="scientific">Brevundimonas lenta</name>
    <dbReference type="NCBI Taxonomy" id="424796"/>
    <lineage>
        <taxon>Bacteria</taxon>
        <taxon>Pseudomonadati</taxon>
        <taxon>Pseudomonadota</taxon>
        <taxon>Alphaproteobacteria</taxon>
        <taxon>Caulobacterales</taxon>
        <taxon>Caulobacteraceae</taxon>
        <taxon>Brevundimonas</taxon>
    </lineage>
</organism>
<dbReference type="Proteomes" id="UP000529946">
    <property type="component" value="Unassembled WGS sequence"/>
</dbReference>
<evidence type="ECO:0000256" key="1">
    <source>
        <dbReference type="SAM" id="SignalP"/>
    </source>
</evidence>
<sequence length="126" mass="12498">MLLLVATALAACQPMPASDAQVPAPAPQQSSASAAGGTDATACAAQGGKMLPQGRMQTERCVIAYADAGKRCTDGDDCLGDCRIGDVAGAPAAGTTAVGQCHADSSRFGCYTTVEDGKAEATICVD</sequence>
<keyword evidence="3" id="KW-1185">Reference proteome</keyword>
<dbReference type="AlphaFoldDB" id="A0A7W6JFH7"/>
<keyword evidence="1" id="KW-0732">Signal</keyword>
<dbReference type="EMBL" id="JACIDM010000003">
    <property type="protein sequence ID" value="MBB4084194.1"/>
    <property type="molecule type" value="Genomic_DNA"/>
</dbReference>
<feature type="chain" id="PRO_5030774171" evidence="1">
    <location>
        <begin position="18"/>
        <end position="126"/>
    </location>
</feature>
<reference evidence="2 3" key="1">
    <citation type="submission" date="2020-08" db="EMBL/GenBank/DDBJ databases">
        <title>Genomic Encyclopedia of Type Strains, Phase IV (KMG-IV): sequencing the most valuable type-strain genomes for metagenomic binning, comparative biology and taxonomic classification.</title>
        <authorList>
            <person name="Goeker M."/>
        </authorList>
    </citation>
    <scope>NUCLEOTIDE SEQUENCE [LARGE SCALE GENOMIC DNA]</scope>
    <source>
        <strain evidence="2 3">DSM 23960</strain>
    </source>
</reference>